<dbReference type="InterPro" id="IPR041698">
    <property type="entry name" value="Methyltransf_25"/>
</dbReference>
<dbReference type="Proteomes" id="UP000054717">
    <property type="component" value="Unassembled WGS sequence"/>
</dbReference>
<evidence type="ECO:0000256" key="1">
    <source>
        <dbReference type="ARBA" id="ARBA00022679"/>
    </source>
</evidence>
<dbReference type="CDD" id="cd02440">
    <property type="entry name" value="AdoMet_MTases"/>
    <property type="match status" value="1"/>
</dbReference>
<dbReference type="Gene3D" id="3.40.50.150">
    <property type="entry name" value="Vaccinia Virus protein VP39"/>
    <property type="match status" value="1"/>
</dbReference>
<name>A0A158FGH7_9BURK</name>
<sequence>MSQMLYTDPRLVALYDALNPAGPDTAFYLQLAQGAARIADLGCGTGLLACALAQQGHRVTGIDPSPEMLRVARKRSHADEVTWIEGDAKALAFTGPMDLVLMTRHVAQVFLDDDALLETLRAARYALRNGGRIAFDSRDPAAQAWERWTKAESARRIDVAGVGGVDVWHERDATPDPQDASSGGRVRFDTHYRFESTGETLVAASELRFRDQDELADLLTKAGFGTVERYGDWDRSGVSAASRELIAVAS</sequence>
<dbReference type="Pfam" id="PF13649">
    <property type="entry name" value="Methyltransf_25"/>
    <property type="match status" value="1"/>
</dbReference>
<keyword evidence="1" id="KW-0808">Transferase</keyword>
<protein>
    <submittedName>
        <fullName evidence="3">Methyltransferase type 12</fullName>
    </submittedName>
</protein>
<dbReference type="PANTHER" id="PTHR43861">
    <property type="entry name" value="TRANS-ACONITATE 2-METHYLTRANSFERASE-RELATED"/>
    <property type="match status" value="1"/>
</dbReference>
<proteinExistence type="predicted"/>
<accession>A0A158FGH7</accession>
<organism evidence="3 4">
    <name type="scientific">Caballeronia telluris</name>
    <dbReference type="NCBI Taxonomy" id="326475"/>
    <lineage>
        <taxon>Bacteria</taxon>
        <taxon>Pseudomonadati</taxon>
        <taxon>Pseudomonadota</taxon>
        <taxon>Betaproteobacteria</taxon>
        <taxon>Burkholderiales</taxon>
        <taxon>Burkholderiaceae</taxon>
        <taxon>Caballeronia</taxon>
    </lineage>
</organism>
<evidence type="ECO:0000313" key="4">
    <source>
        <dbReference type="Proteomes" id="UP000054717"/>
    </source>
</evidence>
<dbReference type="GO" id="GO:0008168">
    <property type="term" value="F:methyltransferase activity"/>
    <property type="evidence" value="ECO:0007669"/>
    <property type="project" value="UniProtKB-KW"/>
</dbReference>
<dbReference type="STRING" id="326475.AWB66_00838"/>
<dbReference type="GO" id="GO:0032259">
    <property type="term" value="P:methylation"/>
    <property type="evidence" value="ECO:0007669"/>
    <property type="project" value="UniProtKB-KW"/>
</dbReference>
<keyword evidence="4" id="KW-1185">Reference proteome</keyword>
<dbReference type="InterPro" id="IPR029063">
    <property type="entry name" value="SAM-dependent_MTases_sf"/>
</dbReference>
<dbReference type="EMBL" id="FCNZ02000002">
    <property type="protein sequence ID" value="SAL18150.1"/>
    <property type="molecule type" value="Genomic_DNA"/>
</dbReference>
<evidence type="ECO:0000313" key="3">
    <source>
        <dbReference type="EMBL" id="SAL18150.1"/>
    </source>
</evidence>
<comment type="caution">
    <text evidence="3">The sequence shown here is derived from an EMBL/GenBank/DDBJ whole genome shotgun (WGS) entry which is preliminary data.</text>
</comment>
<keyword evidence="3" id="KW-0489">Methyltransferase</keyword>
<reference evidence="3" key="1">
    <citation type="submission" date="2016-01" db="EMBL/GenBank/DDBJ databases">
        <authorList>
            <person name="Peeters Charlotte."/>
        </authorList>
    </citation>
    <scope>NUCLEOTIDE SEQUENCE</scope>
    <source>
        <strain evidence="3">LMG 22936</strain>
    </source>
</reference>
<dbReference type="RefSeq" id="WP_327353628.1">
    <property type="nucleotide sequence ID" value="NZ_FCNZ02000002.1"/>
</dbReference>
<dbReference type="AlphaFoldDB" id="A0A158FGH7"/>
<gene>
    <name evidence="3" type="ORF">AWB66_00838</name>
</gene>
<evidence type="ECO:0000259" key="2">
    <source>
        <dbReference type="Pfam" id="PF13649"/>
    </source>
</evidence>
<dbReference type="SUPFAM" id="SSF53335">
    <property type="entry name" value="S-adenosyl-L-methionine-dependent methyltransferases"/>
    <property type="match status" value="1"/>
</dbReference>
<feature type="domain" description="Methyltransferase" evidence="2">
    <location>
        <begin position="38"/>
        <end position="131"/>
    </location>
</feature>